<accession>A0A927BAK9</accession>
<dbReference type="Proteomes" id="UP000612233">
    <property type="component" value="Unassembled WGS sequence"/>
</dbReference>
<name>A0A927BAK9_9BACT</name>
<sequence length="120" mass="13323">MLRSQAVATVEAVREALPELLAVAVIDIESGRSLAAHSNTPALTPAKAARYHTEVVRQKRQALQALSLPDEKIEDILITLREQLHLLRISADDQRLLYLVVSSHDTNLAIARTVLRMHSE</sequence>
<evidence type="ECO:0000313" key="2">
    <source>
        <dbReference type="Proteomes" id="UP000612233"/>
    </source>
</evidence>
<organism evidence="1 2">
    <name type="scientific">Hymenobacter montanus</name>
    <dbReference type="NCBI Taxonomy" id="2771359"/>
    <lineage>
        <taxon>Bacteria</taxon>
        <taxon>Pseudomonadati</taxon>
        <taxon>Bacteroidota</taxon>
        <taxon>Cytophagia</taxon>
        <taxon>Cytophagales</taxon>
        <taxon>Hymenobacteraceae</taxon>
        <taxon>Hymenobacter</taxon>
    </lineage>
</organism>
<keyword evidence="2" id="KW-1185">Reference proteome</keyword>
<comment type="caution">
    <text evidence="1">The sequence shown here is derived from an EMBL/GenBank/DDBJ whole genome shotgun (WGS) entry which is preliminary data.</text>
</comment>
<gene>
    <name evidence="1" type="ORF">IC235_03325</name>
</gene>
<proteinExistence type="predicted"/>
<dbReference type="AlphaFoldDB" id="A0A927BAK9"/>
<reference evidence="1" key="1">
    <citation type="submission" date="2020-09" db="EMBL/GenBank/DDBJ databases">
        <authorList>
            <person name="Kim M.K."/>
        </authorList>
    </citation>
    <scope>NUCLEOTIDE SEQUENCE</scope>
    <source>
        <strain evidence="1">BT664</strain>
    </source>
</reference>
<protein>
    <recommendedName>
        <fullName evidence="3">Roadblock/LAMTOR2 domain-containing protein</fullName>
    </recommendedName>
</protein>
<evidence type="ECO:0008006" key="3">
    <source>
        <dbReference type="Google" id="ProtNLM"/>
    </source>
</evidence>
<evidence type="ECO:0000313" key="1">
    <source>
        <dbReference type="EMBL" id="MBD2766921.1"/>
    </source>
</evidence>
<dbReference type="EMBL" id="JACXAD010000003">
    <property type="protein sequence ID" value="MBD2766921.1"/>
    <property type="molecule type" value="Genomic_DNA"/>
</dbReference>